<organism evidence="1 2">
    <name type="scientific">Anas platyrhynchos platyrhynchos</name>
    <name type="common">Northern mallard</name>
    <dbReference type="NCBI Taxonomy" id="8840"/>
    <lineage>
        <taxon>Eukaryota</taxon>
        <taxon>Metazoa</taxon>
        <taxon>Chordata</taxon>
        <taxon>Craniata</taxon>
        <taxon>Vertebrata</taxon>
        <taxon>Euteleostomi</taxon>
        <taxon>Archelosauria</taxon>
        <taxon>Archosauria</taxon>
        <taxon>Dinosauria</taxon>
        <taxon>Saurischia</taxon>
        <taxon>Theropoda</taxon>
        <taxon>Coelurosauria</taxon>
        <taxon>Aves</taxon>
        <taxon>Neognathae</taxon>
        <taxon>Galloanserae</taxon>
        <taxon>Anseriformes</taxon>
        <taxon>Anatidae</taxon>
        <taxon>Anatinae</taxon>
        <taxon>Anas</taxon>
    </lineage>
</organism>
<keyword evidence="2" id="KW-1185">Reference proteome</keyword>
<reference evidence="1 2" key="1">
    <citation type="submission" date="2017-10" db="EMBL/GenBank/DDBJ databases">
        <title>A new Pekin duck reference genome.</title>
        <authorList>
            <person name="Hou Z.-C."/>
            <person name="Zhou Z.-K."/>
            <person name="Zhu F."/>
            <person name="Hou S.-S."/>
        </authorList>
    </citation>
    <scope>NUCLEOTIDE SEQUENCE [LARGE SCALE GENOMIC DNA]</scope>
</reference>
<evidence type="ECO:0000313" key="1">
    <source>
        <dbReference type="Ensembl" id="ENSAPLP00000022520.1"/>
    </source>
</evidence>
<dbReference type="AlphaFoldDB" id="A0A493TA45"/>
<reference evidence="1" key="2">
    <citation type="submission" date="2025-08" db="UniProtKB">
        <authorList>
            <consortium name="Ensembl"/>
        </authorList>
    </citation>
    <scope>IDENTIFICATION</scope>
</reference>
<reference evidence="1" key="3">
    <citation type="submission" date="2025-09" db="UniProtKB">
        <authorList>
            <consortium name="Ensembl"/>
        </authorList>
    </citation>
    <scope>IDENTIFICATION</scope>
</reference>
<name>A0A493TA45_ANAPP</name>
<accession>A0A493TA45</accession>
<proteinExistence type="predicted"/>
<dbReference type="Proteomes" id="UP000016666">
    <property type="component" value="Chromosome 14"/>
</dbReference>
<dbReference type="Ensembl" id="ENSAPLT00000022796.1">
    <property type="protein sequence ID" value="ENSAPLP00000022520.1"/>
    <property type="gene ID" value="ENSAPLG00000021486.1"/>
</dbReference>
<evidence type="ECO:0000313" key="2">
    <source>
        <dbReference type="Proteomes" id="UP000016666"/>
    </source>
</evidence>
<sequence length="106" mass="11352">TSCPSSIGGSHHQLVFFCFFEIQVARDPDLSGGSVQLEELAGPLRCLGEGIPHSAVGPFVGIRGRDPNHQLLWGAVFSHADLVDLPGEDRNIVVGIQHNDPDLSRA</sequence>
<protein>
    <submittedName>
        <fullName evidence="1">Uncharacterized protein</fullName>
    </submittedName>
</protein>